<dbReference type="NCBIfam" id="TIGR01464">
    <property type="entry name" value="hemE"/>
    <property type="match status" value="1"/>
</dbReference>
<feature type="site" description="Transition state stabilizer" evidence="7">
    <location>
        <position position="94"/>
    </location>
</feature>
<organism evidence="13 14">
    <name type="scientific">Microbacterium elymi</name>
    <dbReference type="NCBI Taxonomy" id="2909587"/>
    <lineage>
        <taxon>Bacteria</taxon>
        <taxon>Bacillati</taxon>
        <taxon>Actinomycetota</taxon>
        <taxon>Actinomycetes</taxon>
        <taxon>Micrococcales</taxon>
        <taxon>Microbacteriaceae</taxon>
        <taxon>Microbacterium</taxon>
    </lineage>
</organism>
<dbReference type="InterPro" id="IPR006361">
    <property type="entry name" value="Uroporphyrinogen_deCO2ase_HemE"/>
</dbReference>
<dbReference type="Proteomes" id="UP001054811">
    <property type="component" value="Chromosome"/>
</dbReference>
<dbReference type="Gene3D" id="3.20.20.210">
    <property type="match status" value="1"/>
</dbReference>
<evidence type="ECO:0000256" key="1">
    <source>
        <dbReference type="ARBA" id="ARBA00004804"/>
    </source>
</evidence>
<dbReference type="RefSeq" id="WP_259612942.1">
    <property type="nucleotide sequence ID" value="NZ_CP091139.2"/>
</dbReference>
<evidence type="ECO:0000256" key="7">
    <source>
        <dbReference type="HAMAP-Rule" id="MF_00218"/>
    </source>
</evidence>
<feature type="binding site" evidence="7">
    <location>
        <position position="348"/>
    </location>
    <ligand>
        <name>substrate</name>
    </ligand>
</feature>
<dbReference type="EMBL" id="CP091139">
    <property type="protein sequence ID" value="UUT36293.1"/>
    <property type="molecule type" value="Genomic_DNA"/>
</dbReference>
<feature type="region of interest" description="Disordered" evidence="10">
    <location>
        <begin position="377"/>
        <end position="403"/>
    </location>
</feature>
<dbReference type="Pfam" id="PF01208">
    <property type="entry name" value="URO-D"/>
    <property type="match status" value="1"/>
</dbReference>
<dbReference type="EC" id="4.1.1.37" evidence="3 7"/>
<keyword evidence="14" id="KW-1185">Reference proteome</keyword>
<dbReference type="SUPFAM" id="SSF51726">
    <property type="entry name" value="UROD/MetE-like"/>
    <property type="match status" value="1"/>
</dbReference>
<feature type="compositionally biased region" description="Basic and acidic residues" evidence="10">
    <location>
        <begin position="377"/>
        <end position="391"/>
    </location>
</feature>
<evidence type="ECO:0000259" key="11">
    <source>
        <dbReference type="PROSITE" id="PS00906"/>
    </source>
</evidence>
<evidence type="ECO:0000256" key="10">
    <source>
        <dbReference type="SAM" id="MobiDB-lite"/>
    </source>
</evidence>
<comment type="subunit">
    <text evidence="7">Homodimer.</text>
</comment>
<feature type="domain" description="Uroporphyrinogen decarboxylase (URO-D)" evidence="11">
    <location>
        <begin position="40"/>
        <end position="49"/>
    </location>
</feature>
<keyword evidence="7" id="KW-0963">Cytoplasm</keyword>
<feature type="binding site" evidence="7">
    <location>
        <position position="174"/>
    </location>
    <ligand>
        <name>substrate</name>
    </ligand>
</feature>
<comment type="function">
    <text evidence="7">Catalyzes the decarboxylation of four acetate groups of uroporphyrinogen-III to yield coproporphyrinogen-III.</text>
</comment>
<dbReference type="PROSITE" id="PS00907">
    <property type="entry name" value="UROD_2"/>
    <property type="match status" value="1"/>
</dbReference>
<dbReference type="InterPro" id="IPR000257">
    <property type="entry name" value="Uroporphyrinogen_deCOase"/>
</dbReference>
<protein>
    <recommendedName>
        <fullName evidence="3 7">Uroporphyrinogen decarboxylase</fullName>
        <shortName evidence="7">UPD</shortName>
        <shortName evidence="7">URO-D</shortName>
        <ecNumber evidence="3 7">4.1.1.37</ecNumber>
    </recommendedName>
</protein>
<keyword evidence="6 7" id="KW-0627">Porphyrin biosynthesis</keyword>
<comment type="catalytic activity">
    <reaction evidence="7 8">
        <text>uroporphyrinogen III + 4 H(+) = coproporphyrinogen III + 4 CO2</text>
        <dbReference type="Rhea" id="RHEA:19865"/>
        <dbReference type="ChEBI" id="CHEBI:15378"/>
        <dbReference type="ChEBI" id="CHEBI:16526"/>
        <dbReference type="ChEBI" id="CHEBI:57308"/>
        <dbReference type="ChEBI" id="CHEBI:57309"/>
        <dbReference type="EC" id="4.1.1.37"/>
    </reaction>
</comment>
<dbReference type="CDD" id="cd00717">
    <property type="entry name" value="URO-D"/>
    <property type="match status" value="1"/>
</dbReference>
<gene>
    <name evidence="7 13" type="primary">hemE</name>
    <name evidence="13" type="ORF">L2X98_25335</name>
</gene>
<dbReference type="HAMAP" id="MF_00218">
    <property type="entry name" value="URO_D"/>
    <property type="match status" value="1"/>
</dbReference>
<evidence type="ECO:0000256" key="4">
    <source>
        <dbReference type="ARBA" id="ARBA00022793"/>
    </source>
</evidence>
<dbReference type="PANTHER" id="PTHR21091:SF169">
    <property type="entry name" value="UROPORPHYRINOGEN DECARBOXYLASE"/>
    <property type="match status" value="1"/>
</dbReference>
<evidence type="ECO:0000256" key="9">
    <source>
        <dbReference type="RuleBase" id="RU004169"/>
    </source>
</evidence>
<reference evidence="13" key="1">
    <citation type="submission" date="2022-01" db="EMBL/GenBank/DDBJ databases">
        <title>Microbacterium eymi and Microbacterium rhizovicinus sp. nov., isolated from the rhizospheric soil of Elymus tsukushiensis, a plant native to the Dokdo Islands, Republic of Korea.</title>
        <authorList>
            <person name="Hwang Y.J."/>
        </authorList>
    </citation>
    <scope>NUCLEOTIDE SEQUENCE</scope>
    <source>
        <strain evidence="13">KUDC0405</strain>
    </source>
</reference>
<comment type="subcellular location">
    <subcellularLocation>
        <location evidence="7">Cytoplasm</location>
    </subcellularLocation>
</comment>
<evidence type="ECO:0000259" key="12">
    <source>
        <dbReference type="PROSITE" id="PS00907"/>
    </source>
</evidence>
<proteinExistence type="inferred from homology"/>
<comment type="similarity">
    <text evidence="2 7 9">Belongs to the uroporphyrinogen decarboxylase family.</text>
</comment>
<feature type="domain" description="Uroporphyrinogen decarboxylase (URO-D)" evidence="12">
    <location>
        <begin position="162"/>
        <end position="178"/>
    </location>
</feature>
<dbReference type="PROSITE" id="PS00906">
    <property type="entry name" value="UROD_1"/>
    <property type="match status" value="1"/>
</dbReference>
<comment type="pathway">
    <text evidence="1 7 8">Porphyrin-containing compound metabolism; protoporphyrin-IX biosynthesis; coproporphyrinogen-III from 5-aminolevulinate: step 4/4.</text>
</comment>
<feature type="binding site" evidence="7">
    <location>
        <position position="229"/>
    </location>
    <ligand>
        <name>substrate</name>
    </ligand>
</feature>
<keyword evidence="4 7" id="KW-0210">Decarboxylase</keyword>
<evidence type="ECO:0000313" key="13">
    <source>
        <dbReference type="EMBL" id="UUT36293.1"/>
    </source>
</evidence>
<sequence length="403" mass="42124">MTTVPTAPRPLPADHPLTVGATASAPLVQAYRGVRPQTAPVWFMRQAGRSLPEYRALRAGGGMLERCLDPETAAEITLQPVRRHGVDAAIFFSDIVIPLRLAGIGVEIQSGVGPVFDRAVRTAADVDALVATGPLTADDDALEPIRAGVRRTVDALGTTPLIGFAGAPFTLAAYLVEGRPSRDHLAARRLMHVDPDAWARLMAWCADVTGAFLRAQLLAGASAGQLFDSWAGSLSRADYAQHVAPASARALGWARGLTADGAAVPLVHFGLGTGEFLPEMRDAGADVVGVDYRMPLDEASRRLGDAVPLQGNIDPALLAAPWPVLEEHARDVLRRGRAAPAHVVNLGHGVPPDTDPDVLTRLVRLVHDAGADAALRSHDAGADADAARRSDAAGPTGAEAVAG</sequence>
<dbReference type="InterPro" id="IPR038071">
    <property type="entry name" value="UROD/MetE-like_sf"/>
</dbReference>
<accession>A0ABY5NMD2</accession>
<evidence type="ECO:0000256" key="6">
    <source>
        <dbReference type="ARBA" id="ARBA00023244"/>
    </source>
</evidence>
<evidence type="ECO:0000256" key="5">
    <source>
        <dbReference type="ARBA" id="ARBA00023239"/>
    </source>
</evidence>
<dbReference type="PANTHER" id="PTHR21091">
    <property type="entry name" value="METHYLTETRAHYDROFOLATE:HOMOCYSTEINE METHYLTRANSFERASE RELATED"/>
    <property type="match status" value="1"/>
</dbReference>
<evidence type="ECO:0000256" key="2">
    <source>
        <dbReference type="ARBA" id="ARBA00009935"/>
    </source>
</evidence>
<dbReference type="GO" id="GO:0004853">
    <property type="term" value="F:uroporphyrinogen decarboxylase activity"/>
    <property type="evidence" value="ECO:0007669"/>
    <property type="project" value="UniProtKB-EC"/>
</dbReference>
<evidence type="ECO:0000256" key="8">
    <source>
        <dbReference type="RuleBase" id="RU000554"/>
    </source>
</evidence>
<name>A0ABY5NMD2_9MICO</name>
<feature type="binding site" evidence="7">
    <location>
        <position position="94"/>
    </location>
    <ligand>
        <name>substrate</name>
    </ligand>
</feature>
<evidence type="ECO:0000256" key="3">
    <source>
        <dbReference type="ARBA" id="ARBA00012288"/>
    </source>
</evidence>
<comment type="caution">
    <text evidence="7">Lacks conserved residue(s) required for the propagation of feature annotation.</text>
</comment>
<evidence type="ECO:0000313" key="14">
    <source>
        <dbReference type="Proteomes" id="UP001054811"/>
    </source>
</evidence>
<feature type="binding site" evidence="7">
    <location>
        <begin position="45"/>
        <end position="49"/>
    </location>
    <ligand>
        <name>substrate</name>
    </ligand>
</feature>
<keyword evidence="5 7" id="KW-0456">Lyase</keyword>